<proteinExistence type="predicted"/>
<feature type="non-terminal residue" evidence="1">
    <location>
        <position position="120"/>
    </location>
</feature>
<name>A0ACB8RMP9_9AGAM</name>
<dbReference type="EMBL" id="MU275957">
    <property type="protein sequence ID" value="KAI0045254.1"/>
    <property type="molecule type" value="Genomic_DNA"/>
</dbReference>
<accession>A0ACB8RMP9</accession>
<organism evidence="1 2">
    <name type="scientific">Auriscalpium vulgare</name>
    <dbReference type="NCBI Taxonomy" id="40419"/>
    <lineage>
        <taxon>Eukaryota</taxon>
        <taxon>Fungi</taxon>
        <taxon>Dikarya</taxon>
        <taxon>Basidiomycota</taxon>
        <taxon>Agaricomycotina</taxon>
        <taxon>Agaricomycetes</taxon>
        <taxon>Russulales</taxon>
        <taxon>Auriscalpiaceae</taxon>
        <taxon>Auriscalpium</taxon>
    </lineage>
</organism>
<evidence type="ECO:0000313" key="1">
    <source>
        <dbReference type="EMBL" id="KAI0045254.1"/>
    </source>
</evidence>
<feature type="non-terminal residue" evidence="1">
    <location>
        <position position="1"/>
    </location>
</feature>
<keyword evidence="2" id="KW-1185">Reference proteome</keyword>
<sequence>AQQGVAEAFKMYERRWDALKTGKDGDDDISMLTSDVLPWPMLDLSRLTSPDAFTKEDVAEFVFHPLRESSKSRKERVRGEMLRWHPDKFNAKVLAYVVEWEREAVQQAAGAVTRILTQLL</sequence>
<comment type="caution">
    <text evidence="1">The sequence shown here is derived from an EMBL/GenBank/DDBJ whole genome shotgun (WGS) entry which is preliminary data.</text>
</comment>
<evidence type="ECO:0000313" key="2">
    <source>
        <dbReference type="Proteomes" id="UP000814033"/>
    </source>
</evidence>
<protein>
    <submittedName>
        <fullName evidence="1">Uncharacterized protein</fullName>
    </submittedName>
</protein>
<reference evidence="1" key="2">
    <citation type="journal article" date="2022" name="New Phytol.">
        <title>Evolutionary transition to the ectomycorrhizal habit in the genomes of a hyperdiverse lineage of mushroom-forming fungi.</title>
        <authorList>
            <person name="Looney B."/>
            <person name="Miyauchi S."/>
            <person name="Morin E."/>
            <person name="Drula E."/>
            <person name="Courty P.E."/>
            <person name="Kohler A."/>
            <person name="Kuo A."/>
            <person name="LaButti K."/>
            <person name="Pangilinan J."/>
            <person name="Lipzen A."/>
            <person name="Riley R."/>
            <person name="Andreopoulos W."/>
            <person name="He G."/>
            <person name="Johnson J."/>
            <person name="Nolan M."/>
            <person name="Tritt A."/>
            <person name="Barry K.W."/>
            <person name="Grigoriev I.V."/>
            <person name="Nagy L.G."/>
            <person name="Hibbett D."/>
            <person name="Henrissat B."/>
            <person name="Matheny P.B."/>
            <person name="Labbe J."/>
            <person name="Martin F.M."/>
        </authorList>
    </citation>
    <scope>NUCLEOTIDE SEQUENCE</scope>
    <source>
        <strain evidence="1">FP105234-sp</strain>
    </source>
</reference>
<reference evidence="1" key="1">
    <citation type="submission" date="2021-02" db="EMBL/GenBank/DDBJ databases">
        <authorList>
            <consortium name="DOE Joint Genome Institute"/>
            <person name="Ahrendt S."/>
            <person name="Looney B.P."/>
            <person name="Miyauchi S."/>
            <person name="Morin E."/>
            <person name="Drula E."/>
            <person name="Courty P.E."/>
            <person name="Chicoki N."/>
            <person name="Fauchery L."/>
            <person name="Kohler A."/>
            <person name="Kuo A."/>
            <person name="Labutti K."/>
            <person name="Pangilinan J."/>
            <person name="Lipzen A."/>
            <person name="Riley R."/>
            <person name="Andreopoulos W."/>
            <person name="He G."/>
            <person name="Johnson J."/>
            <person name="Barry K.W."/>
            <person name="Grigoriev I.V."/>
            <person name="Nagy L."/>
            <person name="Hibbett D."/>
            <person name="Henrissat B."/>
            <person name="Matheny P.B."/>
            <person name="Labbe J."/>
            <person name="Martin F."/>
        </authorList>
    </citation>
    <scope>NUCLEOTIDE SEQUENCE</scope>
    <source>
        <strain evidence="1">FP105234-sp</strain>
    </source>
</reference>
<gene>
    <name evidence="1" type="ORF">FA95DRAFT_1449883</name>
</gene>
<dbReference type="Proteomes" id="UP000814033">
    <property type="component" value="Unassembled WGS sequence"/>
</dbReference>